<name>A0A9W9Z180_9CNID</name>
<reference evidence="2" key="1">
    <citation type="submission" date="2023-01" db="EMBL/GenBank/DDBJ databases">
        <title>Genome assembly of the deep-sea coral Lophelia pertusa.</title>
        <authorList>
            <person name="Herrera S."/>
            <person name="Cordes E."/>
        </authorList>
    </citation>
    <scope>NUCLEOTIDE SEQUENCE</scope>
    <source>
        <strain evidence="2">USNM1676648</strain>
        <tissue evidence="2">Polyp</tissue>
    </source>
</reference>
<dbReference type="EMBL" id="MU826832">
    <property type="protein sequence ID" value="KAJ7373086.1"/>
    <property type="molecule type" value="Genomic_DNA"/>
</dbReference>
<keyword evidence="1" id="KW-0175">Coiled coil</keyword>
<organism evidence="2 3">
    <name type="scientific">Desmophyllum pertusum</name>
    <dbReference type="NCBI Taxonomy" id="174260"/>
    <lineage>
        <taxon>Eukaryota</taxon>
        <taxon>Metazoa</taxon>
        <taxon>Cnidaria</taxon>
        <taxon>Anthozoa</taxon>
        <taxon>Hexacorallia</taxon>
        <taxon>Scleractinia</taxon>
        <taxon>Caryophylliina</taxon>
        <taxon>Caryophylliidae</taxon>
        <taxon>Desmophyllum</taxon>
    </lineage>
</organism>
<feature type="coiled-coil region" evidence="1">
    <location>
        <begin position="280"/>
        <end position="314"/>
    </location>
</feature>
<evidence type="ECO:0000256" key="1">
    <source>
        <dbReference type="SAM" id="Coils"/>
    </source>
</evidence>
<dbReference type="PANTHER" id="PTHR22089">
    <property type="entry name" value="MIRROR-IMAGE POLYDACTYLY GENE 1 PROTEIN"/>
    <property type="match status" value="1"/>
</dbReference>
<dbReference type="OrthoDB" id="6426880at2759"/>
<feature type="coiled-coil region" evidence="1">
    <location>
        <begin position="392"/>
        <end position="447"/>
    </location>
</feature>
<proteinExistence type="predicted"/>
<dbReference type="Proteomes" id="UP001163046">
    <property type="component" value="Unassembled WGS sequence"/>
</dbReference>
<comment type="caution">
    <text evidence="2">The sequence shown here is derived from an EMBL/GenBank/DDBJ whole genome shotgun (WGS) entry which is preliminary data.</text>
</comment>
<dbReference type="PANTHER" id="PTHR22089:SF2">
    <property type="entry name" value="MIRROR-IMAGE POLYDACTYLY GENE 1 PROTEIN"/>
    <property type="match status" value="1"/>
</dbReference>
<evidence type="ECO:0000313" key="2">
    <source>
        <dbReference type="EMBL" id="KAJ7373086.1"/>
    </source>
</evidence>
<evidence type="ECO:0000313" key="3">
    <source>
        <dbReference type="Proteomes" id="UP001163046"/>
    </source>
</evidence>
<dbReference type="InterPro" id="IPR026175">
    <property type="entry name" value="MIPOL1"/>
</dbReference>
<accession>A0A9W9Z180</accession>
<gene>
    <name evidence="2" type="primary">MIPOL1_1</name>
    <name evidence="2" type="ORF">OS493_014233</name>
</gene>
<dbReference type="AlphaFoldDB" id="A0A9W9Z180"/>
<sequence length="460" mass="52914">MDAIHEGFEYLDNSDDLSFTRSYSGLVNGYSEHKADFEDRHDATEIKQNLRAAMKGARHRIANLRLDLEEKDKLLDSEKSLRQQLETELAEKTEELYKEKVMSMHGENGRYSPMNITSSSFGHDTASFKEELSLAQRLNLQLTEKLTKAETEIQASKMSRDDLLAQTESKIAARGAALVEKIYQAQKERDTAMNARLKLAYSEREELLDHLRRNERDHAGFDSGVDSVYDEEETEPTMRSLLGRITASESPDSIDKNGHLMATKIRTVQKNRKKMVTEELKAVIAERDTAVEKAKALEAEVINLRKEIEITRNQHKLVDKQKLKAIQTHSIHAQQERDVALKKSKRLEDEMESLRVYYSLHRSLSQEQSLRDQFNQTMDSFETRLRARDTDIQQAQRSYDDVVEKLKSVSQERTTLAKQLEEAAKNRRREKERADKLERLVGVLRKRISDSGGTSVATIN</sequence>
<feature type="coiled-coil region" evidence="1">
    <location>
        <begin position="47"/>
        <end position="95"/>
    </location>
</feature>
<protein>
    <submittedName>
        <fullName evidence="2">Identical protein binding</fullName>
    </submittedName>
</protein>
<keyword evidence="3" id="KW-1185">Reference proteome</keyword>